<reference evidence="2" key="1">
    <citation type="submission" date="2021-10" db="EMBL/GenBank/DDBJ databases">
        <title>Anaerobic single-cell dispensing facilitates the cultivation of human gut bacteria.</title>
        <authorList>
            <person name="Afrizal A."/>
        </authorList>
    </citation>
    <scope>NUCLEOTIDE SEQUENCE</scope>
    <source>
        <strain evidence="2">CLA-AA-H233</strain>
    </source>
</reference>
<keyword evidence="1" id="KW-0812">Transmembrane</keyword>
<dbReference type="EMBL" id="JAJEQL010000006">
    <property type="protein sequence ID" value="MCC2198923.1"/>
    <property type="molecule type" value="Genomic_DNA"/>
</dbReference>
<accession>A0ABS8F7L1</accession>
<dbReference type="RefSeq" id="WP_227620504.1">
    <property type="nucleotide sequence ID" value="NZ_JAJEQL010000006.1"/>
</dbReference>
<gene>
    <name evidence="2" type="ORF">LKD23_04000</name>
</gene>
<proteinExistence type="predicted"/>
<evidence type="ECO:0000256" key="1">
    <source>
        <dbReference type="SAM" id="Phobius"/>
    </source>
</evidence>
<evidence type="ECO:0000313" key="2">
    <source>
        <dbReference type="EMBL" id="MCC2198923.1"/>
    </source>
</evidence>
<organism evidence="2 3">
    <name type="scientific">Faecalibacterium butyricigenerans</name>
    <dbReference type="NCBI Taxonomy" id="1851427"/>
    <lineage>
        <taxon>Bacteria</taxon>
        <taxon>Bacillati</taxon>
        <taxon>Bacillota</taxon>
        <taxon>Clostridia</taxon>
        <taxon>Eubacteriales</taxon>
        <taxon>Oscillospiraceae</taxon>
        <taxon>Faecalibacterium</taxon>
    </lineage>
</organism>
<protein>
    <submittedName>
        <fullName evidence="2">Uncharacterized protein</fullName>
    </submittedName>
</protein>
<keyword evidence="1" id="KW-0472">Membrane</keyword>
<keyword evidence="3" id="KW-1185">Reference proteome</keyword>
<dbReference type="Proteomes" id="UP001430637">
    <property type="component" value="Unassembled WGS sequence"/>
</dbReference>
<sequence>MKRLSEETLRKYVDFCDSGRPWYFALGVFVTLLIVQTALWFAADEDEKPSQWATLPAWFGIFQSIGCIRKARENRKQSAE</sequence>
<name>A0ABS8F7L1_9FIRM</name>
<comment type="caution">
    <text evidence="2">The sequence shown here is derived from an EMBL/GenBank/DDBJ whole genome shotgun (WGS) entry which is preliminary data.</text>
</comment>
<evidence type="ECO:0000313" key="3">
    <source>
        <dbReference type="Proteomes" id="UP001430637"/>
    </source>
</evidence>
<keyword evidence="1" id="KW-1133">Transmembrane helix</keyword>
<feature type="transmembrane region" description="Helical" evidence="1">
    <location>
        <begin position="21"/>
        <end position="43"/>
    </location>
</feature>